<protein>
    <submittedName>
        <fullName evidence="1">Uncharacterized protein</fullName>
    </submittedName>
</protein>
<reference evidence="1 2" key="1">
    <citation type="submission" date="2016-10" db="EMBL/GenBank/DDBJ databases">
        <authorList>
            <person name="Varghese N."/>
            <person name="Submissions S."/>
        </authorList>
    </citation>
    <scope>NUCLEOTIDE SEQUENCE [LARGE SCALE GENOMIC DNA]</scope>
    <source>
        <strain evidence="2">YIM D21,KCTC 23444,ACCC 10710</strain>
    </source>
</reference>
<evidence type="ECO:0000313" key="2">
    <source>
        <dbReference type="Proteomes" id="UP000325289"/>
    </source>
</evidence>
<dbReference type="AlphaFoldDB" id="A0A1I1XX48"/>
<keyword evidence="2" id="KW-1185">Reference proteome</keyword>
<dbReference type="OrthoDB" id="7062348at2"/>
<organism evidence="1 2">
    <name type="scientific">Roseivivax sediminis</name>
    <dbReference type="NCBI Taxonomy" id="936889"/>
    <lineage>
        <taxon>Bacteria</taxon>
        <taxon>Pseudomonadati</taxon>
        <taxon>Pseudomonadota</taxon>
        <taxon>Alphaproteobacteria</taxon>
        <taxon>Rhodobacterales</taxon>
        <taxon>Roseobacteraceae</taxon>
        <taxon>Roseivivax</taxon>
    </lineage>
</organism>
<dbReference type="EMBL" id="FOMS01000006">
    <property type="protein sequence ID" value="SFE11308.1"/>
    <property type="molecule type" value="Genomic_DNA"/>
</dbReference>
<gene>
    <name evidence="1" type="ORF">SAMN04515678_106166</name>
</gene>
<evidence type="ECO:0000313" key="1">
    <source>
        <dbReference type="EMBL" id="SFE11308.1"/>
    </source>
</evidence>
<dbReference type="RefSeq" id="WP_149755992.1">
    <property type="nucleotide sequence ID" value="NZ_FOMS01000006.1"/>
</dbReference>
<sequence>MNSEQQNATLRKMAQLMRDGLKTQTEPFPETEKEFAAILEELRRLDPGDLEGKMVISGFVDHPYGPDRQRCMECMYYLVHRQWCDLPELAVPVEADWWCRLWRI</sequence>
<proteinExistence type="predicted"/>
<name>A0A1I1XX48_9RHOB</name>
<accession>A0A1I1XX48</accession>
<dbReference type="Proteomes" id="UP000325289">
    <property type="component" value="Unassembled WGS sequence"/>
</dbReference>